<accession>A0ACA9Y2R3</accession>
<sequence>MKLIWRFILLVYVTTYISSIPWNFLLHRFNKEVSNNWFNSLINSIFVEDYGYVWFSLTFLAYGMKPDFQFKMDQNNIKLIKIYVSNVVFGIFINYWFFGPSIVERIDTYKGGYCELVSRALSHGSCNAQSGVWHSVFDASGHYYLIISMSLLLWDRYLQAIVDDEVINDNSIINLEEGFTLPEPIDPMFIKFRIFLHIFTISLISIWYFEFIITSLFFHTPFEKLVGLMFGMVVPLIAHFYTSEKSETHTESRREVSEGEGRGEDISAEIREQDER</sequence>
<name>A0ACA9Y2R3_9ASCO</name>
<evidence type="ECO:0000313" key="1">
    <source>
        <dbReference type="EMBL" id="CAH6719246.1"/>
    </source>
</evidence>
<gene>
    <name evidence="1" type="ORF">CLIB1444_02S04170</name>
</gene>
<evidence type="ECO:0000313" key="2">
    <source>
        <dbReference type="Proteomes" id="UP001152531"/>
    </source>
</evidence>
<dbReference type="Proteomes" id="UP001152531">
    <property type="component" value="Unassembled WGS sequence"/>
</dbReference>
<proteinExistence type="predicted"/>
<protein>
    <submittedName>
        <fullName evidence="1">Uncharacterized protein</fullName>
    </submittedName>
</protein>
<organism evidence="1 2">
    <name type="scientific">[Candida] jaroonii</name>
    <dbReference type="NCBI Taxonomy" id="467808"/>
    <lineage>
        <taxon>Eukaryota</taxon>
        <taxon>Fungi</taxon>
        <taxon>Dikarya</taxon>
        <taxon>Ascomycota</taxon>
        <taxon>Saccharomycotina</taxon>
        <taxon>Pichiomycetes</taxon>
        <taxon>Debaryomycetaceae</taxon>
        <taxon>Yamadazyma</taxon>
    </lineage>
</organism>
<comment type="caution">
    <text evidence="1">The sequence shown here is derived from an EMBL/GenBank/DDBJ whole genome shotgun (WGS) entry which is preliminary data.</text>
</comment>
<reference evidence="1" key="1">
    <citation type="submission" date="2022-06" db="EMBL/GenBank/DDBJ databases">
        <authorList>
            <person name="Legras J.-L."/>
            <person name="Devillers H."/>
            <person name="Grondin C."/>
        </authorList>
    </citation>
    <scope>NUCLEOTIDE SEQUENCE</scope>
    <source>
        <strain evidence="1">CLIB 1444</strain>
    </source>
</reference>
<keyword evidence="2" id="KW-1185">Reference proteome</keyword>
<dbReference type="EMBL" id="CALSDN010000002">
    <property type="protein sequence ID" value="CAH6719246.1"/>
    <property type="molecule type" value="Genomic_DNA"/>
</dbReference>